<feature type="region of interest" description="Disordered" evidence="1">
    <location>
        <begin position="329"/>
        <end position="357"/>
    </location>
</feature>
<name>A0A2P5HP26_DIAHE</name>
<dbReference type="InParanoid" id="A0A2P5HP26"/>
<dbReference type="InterPro" id="IPR011009">
    <property type="entry name" value="Kinase-like_dom_sf"/>
</dbReference>
<proteinExistence type="predicted"/>
<dbReference type="SUPFAM" id="SSF56112">
    <property type="entry name" value="Protein kinase-like (PK-like)"/>
    <property type="match status" value="1"/>
</dbReference>
<dbReference type="STRING" id="158607.A0A2P5HP26"/>
<sequence length="534" mass="58880">MHRARRNRIQSAPDQLDRVDGPLHGLRRGSPAHLRLVQQEHLDYWAAFWKGLDEESNWIRQNQQGNRRQVYELYTVPKRRSWTPDDPDRDPARPRMRHFGPRPRRLVPYHVIQSMQSPERLRRADGEIMSGENPMMTPLQPLGFRFRKTLGQGGGGLAVLVDLLDQNGKADEWVIKAPIGRGTLSREARNMRLMVGARHIVQRKFIKVPDRNLPSDHVSLNTDRPDCVIGMELMKHGSLDGLLRKMCERNLKLRDDELWMIFHCLFRACVAMSRPGTWGGGFNPERDPIPLRDEDIPLSLVIWCMLHDPASRPDFDQLDSIIVGNLRNFQQDGDPNTQDRTAISDILTTPPPPPSLSLRQRTSATLAAIAGDDGGGRRPLIPGSNPGAAIRHVRWTPSGWQALDGGSVGLNQQPAVPGPPRRQQGRPGFRAAARTVFRPVAGTGGGLRNLARRAGRGIRRVVGGAVRRVTGTGTGTGVGPRRQTQAGNATVSRPADQQADGGRGSAVDLQLAIAFSGLAIPGGSALAGARRNPP</sequence>
<evidence type="ECO:0000313" key="2">
    <source>
        <dbReference type="EMBL" id="POS71999.1"/>
    </source>
</evidence>
<dbReference type="Proteomes" id="UP000094444">
    <property type="component" value="Unassembled WGS sequence"/>
</dbReference>
<evidence type="ECO:0008006" key="4">
    <source>
        <dbReference type="Google" id="ProtNLM"/>
    </source>
</evidence>
<dbReference type="EMBL" id="MAVT02001112">
    <property type="protein sequence ID" value="POS71999.1"/>
    <property type="molecule type" value="Genomic_DNA"/>
</dbReference>
<dbReference type="OrthoDB" id="5237939at2759"/>
<evidence type="ECO:0000256" key="1">
    <source>
        <dbReference type="SAM" id="MobiDB-lite"/>
    </source>
</evidence>
<protein>
    <recommendedName>
        <fullName evidence="4">Protein kinase domain-containing protein</fullName>
    </recommendedName>
</protein>
<evidence type="ECO:0000313" key="3">
    <source>
        <dbReference type="Proteomes" id="UP000094444"/>
    </source>
</evidence>
<feature type="region of interest" description="Disordered" evidence="1">
    <location>
        <begin position="1"/>
        <end position="23"/>
    </location>
</feature>
<feature type="region of interest" description="Disordered" evidence="1">
    <location>
        <begin position="468"/>
        <end position="503"/>
    </location>
</feature>
<keyword evidence="3" id="KW-1185">Reference proteome</keyword>
<feature type="compositionally biased region" description="Polar residues" evidence="1">
    <location>
        <begin position="329"/>
        <end position="341"/>
    </location>
</feature>
<gene>
    <name evidence="2" type="ORF">DHEL01_v209608</name>
</gene>
<accession>A0A2P5HP26</accession>
<feature type="region of interest" description="Disordered" evidence="1">
    <location>
        <begin position="79"/>
        <end position="100"/>
    </location>
</feature>
<dbReference type="AlphaFoldDB" id="A0A2P5HP26"/>
<organism evidence="2 3">
    <name type="scientific">Diaporthe helianthi</name>
    <dbReference type="NCBI Taxonomy" id="158607"/>
    <lineage>
        <taxon>Eukaryota</taxon>
        <taxon>Fungi</taxon>
        <taxon>Dikarya</taxon>
        <taxon>Ascomycota</taxon>
        <taxon>Pezizomycotina</taxon>
        <taxon>Sordariomycetes</taxon>
        <taxon>Sordariomycetidae</taxon>
        <taxon>Diaporthales</taxon>
        <taxon>Diaporthaceae</taxon>
        <taxon>Diaporthe</taxon>
    </lineage>
</organism>
<comment type="caution">
    <text evidence="2">The sequence shown here is derived from an EMBL/GenBank/DDBJ whole genome shotgun (WGS) entry which is preliminary data.</text>
</comment>
<reference evidence="2" key="1">
    <citation type="submission" date="2017-09" db="EMBL/GenBank/DDBJ databases">
        <title>Polyketide synthases of a Diaporthe helianthi virulent isolate.</title>
        <authorList>
            <person name="Baroncelli R."/>
        </authorList>
    </citation>
    <scope>NUCLEOTIDE SEQUENCE [LARGE SCALE GENOMIC DNA]</scope>
    <source>
        <strain evidence="2">7/96</strain>
    </source>
</reference>